<reference evidence="1 2" key="1">
    <citation type="journal article" date="2018" name="Evol. Lett.">
        <title>Horizontal gene cluster transfer increased hallucinogenic mushroom diversity.</title>
        <authorList>
            <person name="Reynolds H.T."/>
            <person name="Vijayakumar V."/>
            <person name="Gluck-Thaler E."/>
            <person name="Korotkin H.B."/>
            <person name="Matheny P.B."/>
            <person name="Slot J.C."/>
        </authorList>
    </citation>
    <scope>NUCLEOTIDE SEQUENCE [LARGE SCALE GENOMIC DNA]</scope>
    <source>
        <strain evidence="1 2">SRW20</strain>
    </source>
</reference>
<dbReference type="OrthoDB" id="2944114at2759"/>
<accession>A0A409YC63</accession>
<name>A0A409YC63_9AGAR</name>
<evidence type="ECO:0000313" key="2">
    <source>
        <dbReference type="Proteomes" id="UP000284706"/>
    </source>
</evidence>
<dbReference type="AlphaFoldDB" id="A0A409YC63"/>
<gene>
    <name evidence="1" type="ORF">CVT26_009854</name>
</gene>
<dbReference type="InParanoid" id="A0A409YC63"/>
<protein>
    <submittedName>
        <fullName evidence="1">Uncharacterized protein</fullName>
    </submittedName>
</protein>
<dbReference type="EMBL" id="NHYE01001000">
    <property type="protein sequence ID" value="PPR00580.1"/>
    <property type="molecule type" value="Genomic_DNA"/>
</dbReference>
<organism evidence="1 2">
    <name type="scientific">Gymnopilus dilepis</name>
    <dbReference type="NCBI Taxonomy" id="231916"/>
    <lineage>
        <taxon>Eukaryota</taxon>
        <taxon>Fungi</taxon>
        <taxon>Dikarya</taxon>
        <taxon>Basidiomycota</taxon>
        <taxon>Agaricomycotina</taxon>
        <taxon>Agaricomycetes</taxon>
        <taxon>Agaricomycetidae</taxon>
        <taxon>Agaricales</taxon>
        <taxon>Agaricineae</taxon>
        <taxon>Hymenogastraceae</taxon>
        <taxon>Gymnopilus</taxon>
    </lineage>
</organism>
<sequence>MDASASSDSSDVVVARRWYFHGGSTISVEDEPLLLAKRVRELSTQVVKRHPAGRVKCLIFATCGRVMKGWLAPDDVTKVDVLNVSDYFPNGFVSYRITTFPVIGCRMAHDWRIFVAKIPSIAPNNLAVSGAVGHKWGGNVIFARYGNAAPDETEWMEDVSRQSLDLLVPLLDAWITEKRSPFHSITQLNSDVNISTRDVFNYDAEVGL</sequence>
<proteinExistence type="predicted"/>
<dbReference type="Proteomes" id="UP000284706">
    <property type="component" value="Unassembled WGS sequence"/>
</dbReference>
<keyword evidence="2" id="KW-1185">Reference proteome</keyword>
<evidence type="ECO:0000313" key="1">
    <source>
        <dbReference type="EMBL" id="PPR00580.1"/>
    </source>
</evidence>
<comment type="caution">
    <text evidence="1">The sequence shown here is derived from an EMBL/GenBank/DDBJ whole genome shotgun (WGS) entry which is preliminary data.</text>
</comment>